<dbReference type="InterPro" id="IPR000719">
    <property type="entry name" value="Prot_kinase_dom"/>
</dbReference>
<name>A0A1E5QKK4_9CYAN</name>
<dbReference type="Gene3D" id="3.30.200.20">
    <property type="entry name" value="Phosphorylase Kinase, domain 1"/>
    <property type="match status" value="1"/>
</dbReference>
<evidence type="ECO:0000259" key="11">
    <source>
        <dbReference type="PROSITE" id="PS50011"/>
    </source>
</evidence>
<keyword evidence="6 9" id="KW-0067">ATP-binding</keyword>
<dbReference type="OrthoDB" id="507628at2"/>
<dbReference type="EC" id="2.7.11.1" evidence="1"/>
<organism evidence="12">
    <name type="scientific">Desertifilum tharense IPPAS B-1220</name>
    <dbReference type="NCBI Taxonomy" id="1781255"/>
    <lineage>
        <taxon>Bacteria</taxon>
        <taxon>Bacillati</taxon>
        <taxon>Cyanobacteriota</taxon>
        <taxon>Cyanophyceae</taxon>
        <taxon>Desertifilales</taxon>
        <taxon>Desertifilaceae</taxon>
        <taxon>Desertifilum</taxon>
    </lineage>
</organism>
<dbReference type="RefSeq" id="WP_069967204.1">
    <property type="nucleotide sequence ID" value="NZ_CM124774.1"/>
</dbReference>
<dbReference type="STRING" id="1781255.BH720_10820"/>
<dbReference type="Pfam" id="PF00069">
    <property type="entry name" value="Pkinase"/>
    <property type="match status" value="1"/>
</dbReference>
<comment type="catalytic activity">
    <reaction evidence="7">
        <text>L-threonyl-[protein] + ATP = O-phospho-L-threonyl-[protein] + ADP + H(+)</text>
        <dbReference type="Rhea" id="RHEA:46608"/>
        <dbReference type="Rhea" id="RHEA-COMP:11060"/>
        <dbReference type="Rhea" id="RHEA-COMP:11605"/>
        <dbReference type="ChEBI" id="CHEBI:15378"/>
        <dbReference type="ChEBI" id="CHEBI:30013"/>
        <dbReference type="ChEBI" id="CHEBI:30616"/>
        <dbReference type="ChEBI" id="CHEBI:61977"/>
        <dbReference type="ChEBI" id="CHEBI:456216"/>
        <dbReference type="EC" id="2.7.11.1"/>
    </reaction>
</comment>
<dbReference type="PROSITE" id="PS00109">
    <property type="entry name" value="PROTEIN_KINASE_TYR"/>
    <property type="match status" value="1"/>
</dbReference>
<feature type="domain" description="Protein kinase" evidence="11">
    <location>
        <begin position="15"/>
        <end position="290"/>
    </location>
</feature>
<keyword evidence="2" id="KW-0723">Serine/threonine-protein kinase</keyword>
<dbReference type="SUPFAM" id="SSF56112">
    <property type="entry name" value="Protein kinase-like (PK-like)"/>
    <property type="match status" value="1"/>
</dbReference>
<evidence type="ECO:0000256" key="3">
    <source>
        <dbReference type="ARBA" id="ARBA00022679"/>
    </source>
</evidence>
<dbReference type="Gene3D" id="1.10.510.10">
    <property type="entry name" value="Transferase(Phosphotransferase) domain 1"/>
    <property type="match status" value="1"/>
</dbReference>
<keyword evidence="5" id="KW-0418">Kinase</keyword>
<keyword evidence="4 9" id="KW-0547">Nucleotide-binding</keyword>
<feature type="binding site" evidence="9">
    <location>
        <position position="45"/>
    </location>
    <ligand>
        <name>ATP</name>
        <dbReference type="ChEBI" id="CHEBI:30616"/>
    </ligand>
</feature>
<comment type="catalytic activity">
    <reaction evidence="8">
        <text>L-seryl-[protein] + ATP = O-phospho-L-seryl-[protein] + ADP + H(+)</text>
        <dbReference type="Rhea" id="RHEA:17989"/>
        <dbReference type="Rhea" id="RHEA-COMP:9863"/>
        <dbReference type="Rhea" id="RHEA-COMP:11604"/>
        <dbReference type="ChEBI" id="CHEBI:15378"/>
        <dbReference type="ChEBI" id="CHEBI:29999"/>
        <dbReference type="ChEBI" id="CHEBI:30616"/>
        <dbReference type="ChEBI" id="CHEBI:83421"/>
        <dbReference type="ChEBI" id="CHEBI:456216"/>
        <dbReference type="EC" id="2.7.11.1"/>
    </reaction>
</comment>
<keyword evidence="3" id="KW-0808">Transferase</keyword>
<dbReference type="InterPro" id="IPR008266">
    <property type="entry name" value="Tyr_kinase_AS"/>
</dbReference>
<dbReference type="GO" id="GO:0005524">
    <property type="term" value="F:ATP binding"/>
    <property type="evidence" value="ECO:0007669"/>
    <property type="project" value="UniProtKB-UniRule"/>
</dbReference>
<evidence type="ECO:0000256" key="4">
    <source>
        <dbReference type="ARBA" id="ARBA00022741"/>
    </source>
</evidence>
<protein>
    <recommendedName>
        <fullName evidence="1">non-specific serine/threonine protein kinase</fullName>
        <ecNumber evidence="1">2.7.11.1</ecNumber>
    </recommendedName>
</protein>
<evidence type="ECO:0000256" key="10">
    <source>
        <dbReference type="SAM" id="MobiDB-lite"/>
    </source>
</evidence>
<evidence type="ECO:0000313" key="12">
    <source>
        <dbReference type="EMBL" id="OEJ75205.1"/>
    </source>
</evidence>
<evidence type="ECO:0000256" key="8">
    <source>
        <dbReference type="ARBA" id="ARBA00048679"/>
    </source>
</evidence>
<evidence type="ECO:0000256" key="5">
    <source>
        <dbReference type="ARBA" id="ARBA00022777"/>
    </source>
</evidence>
<dbReference type="InterPro" id="IPR011009">
    <property type="entry name" value="Kinase-like_dom_sf"/>
</dbReference>
<proteinExistence type="predicted"/>
<gene>
    <name evidence="12" type="ORF">BH720_10820</name>
</gene>
<dbReference type="AlphaFoldDB" id="A0A1E5QKK4"/>
<reference evidence="12" key="1">
    <citation type="submission" date="2016-09" db="EMBL/GenBank/DDBJ databases">
        <title>Draft genome of thermotolerant cyanobacterium Desertifilum sp. strain IPPAS B-1220.</title>
        <authorList>
            <person name="Sinetova M.A."/>
            <person name="Bolakhan K."/>
            <person name="Zayadan B.K."/>
            <person name="Mironov K.S."/>
            <person name="Ustinova V."/>
            <person name="Kupriyanova E.V."/>
            <person name="Sidorov R.A."/>
            <person name="Skrypnik A.N."/>
            <person name="Gogoleva N.E."/>
            <person name="Gogolev Y.V."/>
            <person name="Los D.A."/>
        </authorList>
    </citation>
    <scope>NUCLEOTIDE SEQUENCE [LARGE SCALE GENOMIC DNA]</scope>
    <source>
        <strain evidence="12">IPPAS B-1220</strain>
    </source>
</reference>
<dbReference type="PANTHER" id="PTHR24363:SF0">
    <property type="entry name" value="SERINE_THREONINE KINASE LIKE DOMAIN CONTAINING 1"/>
    <property type="match status" value="1"/>
</dbReference>
<evidence type="ECO:0000256" key="1">
    <source>
        <dbReference type="ARBA" id="ARBA00012513"/>
    </source>
</evidence>
<evidence type="ECO:0000256" key="9">
    <source>
        <dbReference type="PROSITE-ProRule" id="PRU10141"/>
    </source>
</evidence>
<comment type="caution">
    <text evidence="12">The sequence shown here is derived from an EMBL/GenBank/DDBJ whole genome shotgun (WGS) entry which is preliminary data.</text>
</comment>
<dbReference type="CDD" id="cd14014">
    <property type="entry name" value="STKc_PknB_like"/>
    <property type="match status" value="1"/>
</dbReference>
<dbReference type="GO" id="GO:0004674">
    <property type="term" value="F:protein serine/threonine kinase activity"/>
    <property type="evidence" value="ECO:0007669"/>
    <property type="project" value="UniProtKB-KW"/>
</dbReference>
<accession>A0A1E5QKK4</accession>
<dbReference type="PANTHER" id="PTHR24363">
    <property type="entry name" value="SERINE/THREONINE PROTEIN KINASE"/>
    <property type="match status" value="1"/>
</dbReference>
<dbReference type="PROSITE" id="PS00107">
    <property type="entry name" value="PROTEIN_KINASE_ATP"/>
    <property type="match status" value="1"/>
</dbReference>
<feature type="region of interest" description="Disordered" evidence="10">
    <location>
        <begin position="367"/>
        <end position="389"/>
    </location>
</feature>
<dbReference type="EMBL" id="MJGC01000053">
    <property type="protein sequence ID" value="OEJ75205.1"/>
    <property type="molecule type" value="Genomic_DNA"/>
</dbReference>
<dbReference type="PROSITE" id="PS50011">
    <property type="entry name" value="PROTEIN_KINASE_DOM"/>
    <property type="match status" value="1"/>
</dbReference>
<dbReference type="Gene3D" id="2.60.120.380">
    <property type="match status" value="1"/>
</dbReference>
<evidence type="ECO:0000256" key="6">
    <source>
        <dbReference type="ARBA" id="ARBA00022840"/>
    </source>
</evidence>
<sequence>MNNPIQHGILLGDRYRIVRELGHGGFGRTYLAEDTNRFNEPCVLKEFAPKVQGTYALQKGQELFEREAGVLYKLQHAQIPRFRELFRAKLGNESYLFLVQDFVEGKTYRALLDARKQQGMVFNENEVQQLLVQLLPVLSYIHALNVIHRDISPDNLMLRHADLLPVLIDFGGVKQVAATVESQFTEAAVHASPTATRLGKVGYAPDEQMHMGLVYPHSDLYALAVTAIVLLTGKEPQQLIDPYTLRWNWHSQAQISPKLREILDRMLAQRPADRFSSAQAVLQALRGEYISPAPAPAPSAPPYTQPPPTAATEATQAMYPPVSPPPAPLPAAKKGGIGQVLVILLLLVGAGGMGWWGANAWLDLQNRPDDPETPIVEEPSPPPPEDPLSQAEIQRKEALRQRRERLGIDRNFYVGLVNREFYNENPQLGDRQLTSGPEDAELRAQWDRIASELLDRLEPLSSQARQRLGNFSSSDIDRWRSEINQRHLGSRSLNDLTDARFKAWFGFLPLDEFANAAAFLRSPYGQIWQAIASDYVQAISQGTALERITFNPGETGTTVRGSLQPGEGKAYVAQLANDQVLRVNLQAPNQATLLSVYPPSGSDPALLEDSVETSLTVSPTKQGFYEFVAINQALDPIDYQLTLEAQNLPMASPPPATTP</sequence>
<dbReference type="InterPro" id="IPR017441">
    <property type="entry name" value="Protein_kinase_ATP_BS"/>
</dbReference>
<evidence type="ECO:0000256" key="7">
    <source>
        <dbReference type="ARBA" id="ARBA00047899"/>
    </source>
</evidence>
<evidence type="ECO:0000256" key="2">
    <source>
        <dbReference type="ARBA" id="ARBA00022527"/>
    </source>
</evidence>